<accession>A0ABQ7B209</accession>
<gene>
    <name evidence="1" type="ORF">DY000_02060872</name>
</gene>
<evidence type="ECO:0000313" key="2">
    <source>
        <dbReference type="Proteomes" id="UP000266723"/>
    </source>
</evidence>
<reference evidence="1 2" key="1">
    <citation type="journal article" date="2020" name="BMC Genomics">
        <title>Intraspecific diversification of the crop wild relative Brassica cretica Lam. using demographic model selection.</title>
        <authorList>
            <person name="Kioukis A."/>
            <person name="Michalopoulou V.A."/>
            <person name="Briers L."/>
            <person name="Pirintsos S."/>
            <person name="Studholme D.J."/>
            <person name="Pavlidis P."/>
            <person name="Sarris P.F."/>
        </authorList>
    </citation>
    <scope>NUCLEOTIDE SEQUENCE [LARGE SCALE GENOMIC DNA]</scope>
    <source>
        <strain evidence="2">cv. PFS-1207/04</strain>
    </source>
</reference>
<name>A0ABQ7B209_BRACR</name>
<proteinExistence type="predicted"/>
<organism evidence="1 2">
    <name type="scientific">Brassica cretica</name>
    <name type="common">Mustard</name>
    <dbReference type="NCBI Taxonomy" id="69181"/>
    <lineage>
        <taxon>Eukaryota</taxon>
        <taxon>Viridiplantae</taxon>
        <taxon>Streptophyta</taxon>
        <taxon>Embryophyta</taxon>
        <taxon>Tracheophyta</taxon>
        <taxon>Spermatophyta</taxon>
        <taxon>Magnoliopsida</taxon>
        <taxon>eudicotyledons</taxon>
        <taxon>Gunneridae</taxon>
        <taxon>Pentapetalae</taxon>
        <taxon>rosids</taxon>
        <taxon>malvids</taxon>
        <taxon>Brassicales</taxon>
        <taxon>Brassicaceae</taxon>
        <taxon>Brassiceae</taxon>
        <taxon>Brassica</taxon>
    </lineage>
</organism>
<comment type="caution">
    <text evidence="1">The sequence shown here is derived from an EMBL/GenBank/DDBJ whole genome shotgun (WGS) entry which is preliminary data.</text>
</comment>
<evidence type="ECO:0008006" key="3">
    <source>
        <dbReference type="Google" id="ProtNLM"/>
    </source>
</evidence>
<dbReference type="Proteomes" id="UP000266723">
    <property type="component" value="Unassembled WGS sequence"/>
</dbReference>
<sequence length="96" mass="10881">MGNGEHASAFNLSKIWDRLKGPDCNDKGPQAWPNFSTELEVIQILQMCYSDFKISYLPRTHNEIADSLARNARSFQRSLCFIGCSIPVWLPIPPQV</sequence>
<protein>
    <recommendedName>
        <fullName evidence="3">RNase H type-1 domain-containing protein</fullName>
    </recommendedName>
</protein>
<dbReference type="EMBL" id="QGKV02001556">
    <property type="protein sequence ID" value="KAF3520329.1"/>
    <property type="molecule type" value="Genomic_DNA"/>
</dbReference>
<keyword evidence="2" id="KW-1185">Reference proteome</keyword>
<evidence type="ECO:0000313" key="1">
    <source>
        <dbReference type="EMBL" id="KAF3520329.1"/>
    </source>
</evidence>